<protein>
    <recommendedName>
        <fullName evidence="2">histidine kinase</fullName>
        <ecNumber evidence="2">2.7.13.3</ecNumber>
    </recommendedName>
</protein>
<dbReference type="EC" id="2.7.13.3" evidence="2"/>
<dbReference type="Pfam" id="PF02518">
    <property type="entry name" value="HATPase_c"/>
    <property type="match status" value="1"/>
</dbReference>
<evidence type="ECO:0000256" key="3">
    <source>
        <dbReference type="ARBA" id="ARBA00022553"/>
    </source>
</evidence>
<keyword evidence="9" id="KW-0175">Coiled coil</keyword>
<dbReference type="SMART" id="SM00388">
    <property type="entry name" value="HisKA"/>
    <property type="match status" value="1"/>
</dbReference>
<evidence type="ECO:0000313" key="11">
    <source>
        <dbReference type="EMBL" id="MFD2697882.1"/>
    </source>
</evidence>
<feature type="domain" description="Histidine kinase" evidence="10">
    <location>
        <begin position="187"/>
        <end position="401"/>
    </location>
</feature>
<sequence length="405" mass="46868">MSKSKVKEVRRLESLKTYDIIDSPDEQSYDELTRLAATLCQMPVSFISFIDEDKQWFKSFYGLNIKQTPKEDSFCKFTISQNRDFLEVTDTFNDNRFINNPFVQQKESPIRYYFGMKLYDKKQNVLGTLCVVDFKPNSLSASRKQSMRYLANQVMNLLELRKSLQSLQHIKKSLEQKNKELKQFANQVSHDIKMPLANIVLTIDLLKAKYQENIDDTGKQYLDYLKSSGLKLSAYTERVLSYYAREEDAQNEMEIVDFNYLLEDIIDLLQINQPCEINIPEKNTEILTNKVLLEQILLNLLGNSLKYNDKSKIVIDINIKEDDFNYLITVTDNGMGIAKNKQKDVFKLFFTEEKPDRNGNKGTGIGLPTVQKLVKQLGGNVCLESEENKYTSVSFTLKKVIDNGI</sequence>
<dbReference type="PANTHER" id="PTHR42878:SF7">
    <property type="entry name" value="SENSOR HISTIDINE KINASE GLRK"/>
    <property type="match status" value="1"/>
</dbReference>
<dbReference type="InterPro" id="IPR003594">
    <property type="entry name" value="HATPase_dom"/>
</dbReference>
<dbReference type="InterPro" id="IPR036890">
    <property type="entry name" value="HATPase_C_sf"/>
</dbReference>
<comment type="caution">
    <text evidence="11">The sequence shown here is derived from an EMBL/GenBank/DDBJ whole genome shotgun (WGS) entry which is preliminary data.</text>
</comment>
<evidence type="ECO:0000256" key="6">
    <source>
        <dbReference type="ARBA" id="ARBA00022777"/>
    </source>
</evidence>
<evidence type="ECO:0000256" key="5">
    <source>
        <dbReference type="ARBA" id="ARBA00022741"/>
    </source>
</evidence>
<dbReference type="InterPro" id="IPR050351">
    <property type="entry name" value="BphY/WalK/GraS-like"/>
</dbReference>
<evidence type="ECO:0000256" key="1">
    <source>
        <dbReference type="ARBA" id="ARBA00000085"/>
    </source>
</evidence>
<dbReference type="InterPro" id="IPR029016">
    <property type="entry name" value="GAF-like_dom_sf"/>
</dbReference>
<keyword evidence="4" id="KW-0808">Transferase</keyword>
<dbReference type="PRINTS" id="PR00344">
    <property type="entry name" value="BCTRLSENSOR"/>
</dbReference>
<dbReference type="InterPro" id="IPR005467">
    <property type="entry name" value="His_kinase_dom"/>
</dbReference>
<dbReference type="CDD" id="cd00082">
    <property type="entry name" value="HisKA"/>
    <property type="match status" value="1"/>
</dbReference>
<dbReference type="Pfam" id="PF00512">
    <property type="entry name" value="HisKA"/>
    <property type="match status" value="1"/>
</dbReference>
<keyword evidence="12" id="KW-1185">Reference proteome</keyword>
<dbReference type="SMART" id="SM00387">
    <property type="entry name" value="HATPase_c"/>
    <property type="match status" value="1"/>
</dbReference>
<dbReference type="Proteomes" id="UP001597357">
    <property type="component" value="Unassembled WGS sequence"/>
</dbReference>
<dbReference type="PANTHER" id="PTHR42878">
    <property type="entry name" value="TWO-COMPONENT HISTIDINE KINASE"/>
    <property type="match status" value="1"/>
</dbReference>
<keyword evidence="8" id="KW-0902">Two-component regulatory system</keyword>
<keyword evidence="6" id="KW-0418">Kinase</keyword>
<comment type="catalytic activity">
    <reaction evidence="1">
        <text>ATP + protein L-histidine = ADP + protein N-phospho-L-histidine.</text>
        <dbReference type="EC" id="2.7.13.3"/>
    </reaction>
</comment>
<evidence type="ECO:0000256" key="4">
    <source>
        <dbReference type="ARBA" id="ARBA00022679"/>
    </source>
</evidence>
<keyword evidence="3" id="KW-0597">Phosphoprotein</keyword>
<dbReference type="PROSITE" id="PS50109">
    <property type="entry name" value="HIS_KIN"/>
    <property type="match status" value="1"/>
</dbReference>
<keyword evidence="5" id="KW-0547">Nucleotide-binding</keyword>
<dbReference type="EMBL" id="JBHULZ010000040">
    <property type="protein sequence ID" value="MFD2697882.1"/>
    <property type="molecule type" value="Genomic_DNA"/>
</dbReference>
<dbReference type="InterPro" id="IPR036097">
    <property type="entry name" value="HisK_dim/P_sf"/>
</dbReference>
<gene>
    <name evidence="11" type="ORF">ACFSQ0_07750</name>
</gene>
<dbReference type="Gene3D" id="3.30.565.10">
    <property type="entry name" value="Histidine kinase-like ATPase, C-terminal domain"/>
    <property type="match status" value="1"/>
</dbReference>
<dbReference type="SUPFAM" id="SSF47384">
    <property type="entry name" value="Homodimeric domain of signal transducing histidine kinase"/>
    <property type="match status" value="1"/>
</dbReference>
<name>A0ABW5SGN4_9FLAO</name>
<dbReference type="Gene3D" id="1.10.287.130">
    <property type="match status" value="1"/>
</dbReference>
<dbReference type="SUPFAM" id="SSF55781">
    <property type="entry name" value="GAF domain-like"/>
    <property type="match status" value="1"/>
</dbReference>
<dbReference type="GO" id="GO:0005524">
    <property type="term" value="F:ATP binding"/>
    <property type="evidence" value="ECO:0007669"/>
    <property type="project" value="UniProtKB-KW"/>
</dbReference>
<feature type="coiled-coil region" evidence="9">
    <location>
        <begin position="157"/>
        <end position="191"/>
    </location>
</feature>
<accession>A0ABW5SGN4</accession>
<dbReference type="SUPFAM" id="SSF55874">
    <property type="entry name" value="ATPase domain of HSP90 chaperone/DNA topoisomerase II/histidine kinase"/>
    <property type="match status" value="1"/>
</dbReference>
<proteinExistence type="predicted"/>
<dbReference type="InterPro" id="IPR004358">
    <property type="entry name" value="Sig_transdc_His_kin-like_C"/>
</dbReference>
<organism evidence="11 12">
    <name type="scientific">Mesonia sediminis</name>
    <dbReference type="NCBI Taxonomy" id="1703946"/>
    <lineage>
        <taxon>Bacteria</taxon>
        <taxon>Pseudomonadati</taxon>
        <taxon>Bacteroidota</taxon>
        <taxon>Flavobacteriia</taxon>
        <taxon>Flavobacteriales</taxon>
        <taxon>Flavobacteriaceae</taxon>
        <taxon>Mesonia</taxon>
    </lineage>
</organism>
<reference evidence="12" key="1">
    <citation type="journal article" date="2019" name="Int. J. Syst. Evol. Microbiol.">
        <title>The Global Catalogue of Microorganisms (GCM) 10K type strain sequencing project: providing services to taxonomists for standard genome sequencing and annotation.</title>
        <authorList>
            <consortium name="The Broad Institute Genomics Platform"/>
            <consortium name="The Broad Institute Genome Sequencing Center for Infectious Disease"/>
            <person name="Wu L."/>
            <person name="Ma J."/>
        </authorList>
    </citation>
    <scope>NUCLEOTIDE SEQUENCE [LARGE SCALE GENOMIC DNA]</scope>
    <source>
        <strain evidence="12">KCTC 42255</strain>
    </source>
</reference>
<dbReference type="Gene3D" id="3.30.450.40">
    <property type="match status" value="1"/>
</dbReference>
<evidence type="ECO:0000256" key="9">
    <source>
        <dbReference type="SAM" id="Coils"/>
    </source>
</evidence>
<evidence type="ECO:0000313" key="12">
    <source>
        <dbReference type="Proteomes" id="UP001597357"/>
    </source>
</evidence>
<evidence type="ECO:0000256" key="2">
    <source>
        <dbReference type="ARBA" id="ARBA00012438"/>
    </source>
</evidence>
<keyword evidence="7 11" id="KW-0067">ATP-binding</keyword>
<evidence type="ECO:0000256" key="8">
    <source>
        <dbReference type="ARBA" id="ARBA00023012"/>
    </source>
</evidence>
<dbReference type="RefSeq" id="WP_379046536.1">
    <property type="nucleotide sequence ID" value="NZ_JBHULZ010000040.1"/>
</dbReference>
<evidence type="ECO:0000259" key="10">
    <source>
        <dbReference type="PROSITE" id="PS50109"/>
    </source>
</evidence>
<dbReference type="InterPro" id="IPR003661">
    <property type="entry name" value="HisK_dim/P_dom"/>
</dbReference>
<evidence type="ECO:0000256" key="7">
    <source>
        <dbReference type="ARBA" id="ARBA00022840"/>
    </source>
</evidence>